<dbReference type="InterPro" id="IPR017972">
    <property type="entry name" value="Cyt_P450_CS"/>
</dbReference>
<dbReference type="GO" id="GO:0005506">
    <property type="term" value="F:iron ion binding"/>
    <property type="evidence" value="ECO:0007669"/>
    <property type="project" value="InterPro"/>
</dbReference>
<dbReference type="GO" id="GO:0016705">
    <property type="term" value="F:oxidoreductase activity, acting on paired donors, with incorporation or reduction of molecular oxygen"/>
    <property type="evidence" value="ECO:0007669"/>
    <property type="project" value="InterPro"/>
</dbReference>
<name>F8NXS7_SERL9</name>
<comment type="similarity">
    <text evidence="3 10">Belongs to the cytochrome P450 family.</text>
</comment>
<evidence type="ECO:0000313" key="11">
    <source>
        <dbReference type="EMBL" id="EGO24743.1"/>
    </source>
</evidence>
<dbReference type="RefSeq" id="XP_007318762.1">
    <property type="nucleotide sequence ID" value="XM_007318700.1"/>
</dbReference>
<keyword evidence="4 9" id="KW-0349">Heme</keyword>
<dbReference type="AlphaFoldDB" id="F8NXS7"/>
<evidence type="ECO:0000256" key="8">
    <source>
        <dbReference type="ARBA" id="ARBA00023033"/>
    </source>
</evidence>
<dbReference type="GO" id="GO:0004497">
    <property type="term" value="F:monooxygenase activity"/>
    <property type="evidence" value="ECO:0007669"/>
    <property type="project" value="UniProtKB-KW"/>
</dbReference>
<dbReference type="GO" id="GO:0020037">
    <property type="term" value="F:heme binding"/>
    <property type="evidence" value="ECO:0007669"/>
    <property type="project" value="InterPro"/>
</dbReference>
<evidence type="ECO:0000256" key="7">
    <source>
        <dbReference type="ARBA" id="ARBA00023004"/>
    </source>
</evidence>
<dbReference type="OrthoDB" id="2789670at2759"/>
<dbReference type="PANTHER" id="PTHR46300">
    <property type="entry name" value="P450, PUTATIVE (EUROFUNG)-RELATED-RELATED"/>
    <property type="match status" value="1"/>
</dbReference>
<evidence type="ECO:0000256" key="5">
    <source>
        <dbReference type="ARBA" id="ARBA00022723"/>
    </source>
</evidence>
<dbReference type="InterPro" id="IPR001128">
    <property type="entry name" value="Cyt_P450"/>
</dbReference>
<dbReference type="Pfam" id="PF00067">
    <property type="entry name" value="p450"/>
    <property type="match status" value="1"/>
</dbReference>
<keyword evidence="8 10" id="KW-0503">Monooxygenase</keyword>
<keyword evidence="6 10" id="KW-0560">Oxidoreductase</keyword>
<dbReference type="PROSITE" id="PS00086">
    <property type="entry name" value="CYTOCHROME_P450"/>
    <property type="match status" value="1"/>
</dbReference>
<evidence type="ECO:0000256" key="10">
    <source>
        <dbReference type="RuleBase" id="RU000461"/>
    </source>
</evidence>
<dbReference type="HOGENOM" id="CLU_001570_20_0_1"/>
<dbReference type="InterPro" id="IPR002401">
    <property type="entry name" value="Cyt_P450_E_grp-I"/>
</dbReference>
<evidence type="ECO:0000256" key="3">
    <source>
        <dbReference type="ARBA" id="ARBA00010617"/>
    </source>
</evidence>
<feature type="binding site" description="axial binding residue" evidence="9">
    <location>
        <position position="129"/>
    </location>
    <ligand>
        <name>heme</name>
        <dbReference type="ChEBI" id="CHEBI:30413"/>
    </ligand>
    <ligandPart>
        <name>Fe</name>
        <dbReference type="ChEBI" id="CHEBI:18248"/>
    </ligandPart>
</feature>
<dbReference type="PANTHER" id="PTHR46300:SF7">
    <property type="entry name" value="P450, PUTATIVE (EUROFUNG)-RELATED"/>
    <property type="match status" value="1"/>
</dbReference>
<keyword evidence="7 9" id="KW-0408">Iron</keyword>
<dbReference type="Proteomes" id="UP000008064">
    <property type="component" value="Unassembled WGS sequence"/>
</dbReference>
<gene>
    <name evidence="11" type="ORF">SERLADRAFT_468510</name>
</gene>
<evidence type="ECO:0000256" key="4">
    <source>
        <dbReference type="ARBA" id="ARBA00022617"/>
    </source>
</evidence>
<evidence type="ECO:0000256" key="6">
    <source>
        <dbReference type="ARBA" id="ARBA00023002"/>
    </source>
</evidence>
<dbReference type="InterPro" id="IPR036396">
    <property type="entry name" value="Cyt_P450_sf"/>
</dbReference>
<dbReference type="KEGG" id="sla:SERLADRAFT_468510"/>
<dbReference type="SUPFAM" id="SSF48264">
    <property type="entry name" value="Cytochrome P450"/>
    <property type="match status" value="1"/>
</dbReference>
<organism>
    <name type="scientific">Serpula lacrymans var. lacrymans (strain S7.9)</name>
    <name type="common">Dry rot fungus</name>
    <dbReference type="NCBI Taxonomy" id="578457"/>
    <lineage>
        <taxon>Eukaryota</taxon>
        <taxon>Fungi</taxon>
        <taxon>Dikarya</taxon>
        <taxon>Basidiomycota</taxon>
        <taxon>Agaricomycotina</taxon>
        <taxon>Agaricomycetes</taxon>
        <taxon>Agaricomycetidae</taxon>
        <taxon>Boletales</taxon>
        <taxon>Coniophorineae</taxon>
        <taxon>Serpulaceae</taxon>
        <taxon>Serpula</taxon>
    </lineage>
</organism>
<dbReference type="InterPro" id="IPR050364">
    <property type="entry name" value="Cytochrome_P450_fung"/>
</dbReference>
<evidence type="ECO:0008006" key="12">
    <source>
        <dbReference type="Google" id="ProtNLM"/>
    </source>
</evidence>
<dbReference type="PRINTS" id="PR00463">
    <property type="entry name" value="EP450I"/>
</dbReference>
<proteinExistence type="inferred from homology"/>
<reference evidence="11" key="1">
    <citation type="submission" date="2011-04" db="EMBL/GenBank/DDBJ databases">
        <title>Evolution of plant cell wall degrading machinery underlies the functional diversity of forest fungi.</title>
        <authorList>
            <consortium name="US DOE Joint Genome Institute (JGI-PGF)"/>
            <person name="Eastwood D.C."/>
            <person name="Floudas D."/>
            <person name="Binder M."/>
            <person name="Majcherczyk A."/>
            <person name="Schneider P."/>
            <person name="Aerts A."/>
            <person name="Asiegbu F.O."/>
            <person name="Baker S.E."/>
            <person name="Barry K."/>
            <person name="Bendiksby M."/>
            <person name="Blumentritt M."/>
            <person name="Coutinho P.M."/>
            <person name="Cullen D."/>
            <person name="Cullen D."/>
            <person name="Gathman A."/>
            <person name="Goodell B."/>
            <person name="Henrissat B."/>
            <person name="Ihrmark K."/>
            <person name="Kauserud H."/>
            <person name="Kohler A."/>
            <person name="LaButti K."/>
            <person name="Lapidus A."/>
            <person name="Lavin J.L."/>
            <person name="Lee Y.-H."/>
            <person name="Lindquist E."/>
            <person name="Lilly W."/>
            <person name="Lucas S."/>
            <person name="Morin E."/>
            <person name="Murat C."/>
            <person name="Oguiza J.A."/>
            <person name="Park J."/>
            <person name="Pisabarro A.G."/>
            <person name="Riley R."/>
            <person name="Rosling A."/>
            <person name="Salamov A."/>
            <person name="Schmidt O."/>
            <person name="Schmutz J."/>
            <person name="Skrede I."/>
            <person name="Stenlid J."/>
            <person name="Wiebenga A."/>
            <person name="Xie X."/>
            <person name="Kues U."/>
            <person name="Hibbett D.S."/>
            <person name="Hoffmeister D."/>
            <person name="Hogberg N."/>
            <person name="Martin F."/>
            <person name="Grigoriev I.V."/>
            <person name="Watkinson S.C."/>
        </authorList>
    </citation>
    <scope>NUCLEOTIDE SEQUENCE</scope>
    <source>
        <strain evidence="11">S7.9</strain>
    </source>
</reference>
<dbReference type="PRINTS" id="PR00385">
    <property type="entry name" value="P450"/>
</dbReference>
<dbReference type="Gene3D" id="1.10.630.10">
    <property type="entry name" value="Cytochrome P450"/>
    <property type="match status" value="1"/>
</dbReference>
<comment type="pathway">
    <text evidence="2">Secondary metabolite biosynthesis.</text>
</comment>
<accession>F8NXS7</accession>
<protein>
    <recommendedName>
        <fullName evidence="12">Cytochrome P450</fullName>
    </recommendedName>
</protein>
<evidence type="ECO:0000256" key="1">
    <source>
        <dbReference type="ARBA" id="ARBA00001971"/>
    </source>
</evidence>
<feature type="non-terminal residue" evidence="11">
    <location>
        <position position="157"/>
    </location>
</feature>
<dbReference type="EMBL" id="GL945434">
    <property type="protein sequence ID" value="EGO24743.1"/>
    <property type="molecule type" value="Genomic_DNA"/>
</dbReference>
<sequence>MATFFLAMIQNPQVQAKAQSEIDTMVGHNRLPSFDDRPSLPYIDAVLRETLRWHPVAPLGIAHAVSNDDIYEGYHLPKGATVIANAWAMSHDESIYFNPFSFEPDRFLSEGRLTDDNASYVFGFGRRICVGRHAADASVWSAIVSFLAVFTIKKAID</sequence>
<evidence type="ECO:0000256" key="9">
    <source>
        <dbReference type="PIRSR" id="PIRSR602401-1"/>
    </source>
</evidence>
<comment type="cofactor">
    <cofactor evidence="1 9">
        <name>heme</name>
        <dbReference type="ChEBI" id="CHEBI:30413"/>
    </cofactor>
</comment>
<evidence type="ECO:0000256" key="2">
    <source>
        <dbReference type="ARBA" id="ARBA00005179"/>
    </source>
</evidence>
<keyword evidence="5 9" id="KW-0479">Metal-binding</keyword>
<dbReference type="GeneID" id="18819422"/>